<feature type="transmembrane region" description="Helical" evidence="8">
    <location>
        <begin position="53"/>
        <end position="73"/>
    </location>
</feature>
<feature type="transmembrane region" description="Helical" evidence="8">
    <location>
        <begin position="359"/>
        <end position="384"/>
    </location>
</feature>
<sequence length="465" mass="50514">MISQRIGNAGVTIISVCGGNAIGWTSPIMGRLQGKTGSYKPMDSPITDFQSSWISSSLLIGSIFGSFCGGICLQKFGRKTSLLMMGGPPAIIGWVFILTAGNFETLLAARFIIGVSYSSSLLLLQVYLAEVSSASLRGTLGSMHQLMVNLGTLVQYAVGPYVSYHALAAFNLAFPVIFTVVFFFMPESPYYLVAVGKREEAEESLAWLRGGSKSGVCVDVREELNSITKVVEETGIRDSSLRNGLRQLFFSRGNRRALFATIGLMINFQLSGFFPVFFNAESIFRGSITERPILDASESAIVIAVVQLVASLFAAALADQAGRKPLLAISSGFVSICLVVLGIYSYLETHYNSLTANISWVPIVALVMYITFLCLGLGVFPWVVMGELFPSDVKGVATIVCGSCNWFTGFIIAVSFQWLLDVTGYYGIYWFYAASCAAGVLFTLLFVPETKCKTLEEIQYALNKK</sequence>
<feature type="transmembrane region" description="Helical" evidence="8">
    <location>
        <begin position="164"/>
        <end position="184"/>
    </location>
</feature>
<dbReference type="OrthoDB" id="4142200at2759"/>
<organism evidence="10 11">
    <name type="scientific">Ladona fulva</name>
    <name type="common">Scarce chaser dragonfly</name>
    <name type="synonym">Libellula fulva</name>
    <dbReference type="NCBI Taxonomy" id="123851"/>
    <lineage>
        <taxon>Eukaryota</taxon>
        <taxon>Metazoa</taxon>
        <taxon>Ecdysozoa</taxon>
        <taxon>Arthropoda</taxon>
        <taxon>Hexapoda</taxon>
        <taxon>Insecta</taxon>
        <taxon>Pterygota</taxon>
        <taxon>Palaeoptera</taxon>
        <taxon>Odonata</taxon>
        <taxon>Epiprocta</taxon>
        <taxon>Anisoptera</taxon>
        <taxon>Libelluloidea</taxon>
        <taxon>Libellulidae</taxon>
        <taxon>Ladona</taxon>
    </lineage>
</organism>
<proteinExistence type="inferred from homology"/>
<comment type="caution">
    <text evidence="10">The sequence shown here is derived from an EMBL/GenBank/DDBJ whole genome shotgun (WGS) entry which is preliminary data.</text>
</comment>
<dbReference type="FunFam" id="1.20.1250.20:FF:000055">
    <property type="entry name" value="Facilitated trehalose transporter Tret1-2 homolog"/>
    <property type="match status" value="1"/>
</dbReference>
<dbReference type="InterPro" id="IPR003663">
    <property type="entry name" value="Sugar/inositol_transpt"/>
</dbReference>
<dbReference type="InterPro" id="IPR005828">
    <property type="entry name" value="MFS_sugar_transport-like"/>
</dbReference>
<keyword evidence="6" id="KW-0325">Glycoprotein</keyword>
<keyword evidence="11" id="KW-1185">Reference proteome</keyword>
<dbReference type="EMBL" id="KZ308504">
    <property type="protein sequence ID" value="KAG8230692.1"/>
    <property type="molecule type" value="Genomic_DNA"/>
</dbReference>
<dbReference type="PANTHER" id="PTHR48021:SF1">
    <property type="entry name" value="GH07001P-RELATED"/>
    <property type="match status" value="1"/>
</dbReference>
<feature type="transmembrane region" description="Helical" evidence="8">
    <location>
        <begin position="325"/>
        <end position="347"/>
    </location>
</feature>
<gene>
    <name evidence="10" type="ORF">J437_LFUL017625</name>
</gene>
<reference evidence="10" key="1">
    <citation type="submission" date="2013-04" db="EMBL/GenBank/DDBJ databases">
        <authorList>
            <person name="Qu J."/>
            <person name="Murali S.C."/>
            <person name="Bandaranaike D."/>
            <person name="Bellair M."/>
            <person name="Blankenburg K."/>
            <person name="Chao H."/>
            <person name="Dinh H."/>
            <person name="Doddapaneni H."/>
            <person name="Downs B."/>
            <person name="Dugan-Rocha S."/>
            <person name="Elkadiri S."/>
            <person name="Gnanaolivu R.D."/>
            <person name="Hernandez B."/>
            <person name="Javaid M."/>
            <person name="Jayaseelan J.C."/>
            <person name="Lee S."/>
            <person name="Li M."/>
            <person name="Ming W."/>
            <person name="Munidasa M."/>
            <person name="Muniz J."/>
            <person name="Nguyen L."/>
            <person name="Ongeri F."/>
            <person name="Osuji N."/>
            <person name="Pu L.-L."/>
            <person name="Puazo M."/>
            <person name="Qu C."/>
            <person name="Quiroz J."/>
            <person name="Raj R."/>
            <person name="Weissenberger G."/>
            <person name="Xin Y."/>
            <person name="Zou X."/>
            <person name="Han Y."/>
            <person name="Richards S."/>
            <person name="Worley K."/>
            <person name="Muzny D."/>
            <person name="Gibbs R."/>
        </authorList>
    </citation>
    <scope>NUCLEOTIDE SEQUENCE</scope>
    <source>
        <strain evidence="10">Sampled in the wild</strain>
    </source>
</reference>
<evidence type="ECO:0000256" key="7">
    <source>
        <dbReference type="ARBA" id="ARBA00024348"/>
    </source>
</evidence>
<evidence type="ECO:0000256" key="6">
    <source>
        <dbReference type="ARBA" id="ARBA00023180"/>
    </source>
</evidence>
<dbReference type="Gene3D" id="1.20.1250.20">
    <property type="entry name" value="MFS general substrate transporter like domains"/>
    <property type="match status" value="1"/>
</dbReference>
<dbReference type="AlphaFoldDB" id="A0A8K0P2J7"/>
<evidence type="ECO:0000256" key="1">
    <source>
        <dbReference type="ARBA" id="ARBA00004651"/>
    </source>
</evidence>
<evidence type="ECO:0000313" key="11">
    <source>
        <dbReference type="Proteomes" id="UP000792457"/>
    </source>
</evidence>
<dbReference type="SUPFAM" id="SSF103473">
    <property type="entry name" value="MFS general substrate transporter"/>
    <property type="match status" value="1"/>
</dbReference>
<feature type="domain" description="Major facilitator superfamily (MFS) profile" evidence="9">
    <location>
        <begin position="1"/>
        <end position="451"/>
    </location>
</feature>
<comment type="subcellular location">
    <subcellularLocation>
        <location evidence="1">Cell membrane</location>
        <topology evidence="1">Multi-pass membrane protein</topology>
    </subcellularLocation>
</comment>
<protein>
    <recommendedName>
        <fullName evidence="9">Major facilitator superfamily (MFS) profile domain-containing protein</fullName>
    </recommendedName>
</protein>
<evidence type="ECO:0000259" key="9">
    <source>
        <dbReference type="PROSITE" id="PS50850"/>
    </source>
</evidence>
<evidence type="ECO:0000256" key="5">
    <source>
        <dbReference type="ARBA" id="ARBA00023136"/>
    </source>
</evidence>
<dbReference type="InterPro" id="IPR020846">
    <property type="entry name" value="MFS_dom"/>
</dbReference>
<dbReference type="GO" id="GO:0005886">
    <property type="term" value="C:plasma membrane"/>
    <property type="evidence" value="ECO:0007669"/>
    <property type="project" value="UniProtKB-SubCell"/>
</dbReference>
<feature type="transmembrane region" description="Helical" evidence="8">
    <location>
        <begin position="396"/>
        <end position="420"/>
    </location>
</feature>
<accession>A0A8K0P2J7</accession>
<keyword evidence="4 8" id="KW-1133">Transmembrane helix</keyword>
<evidence type="ECO:0000256" key="8">
    <source>
        <dbReference type="SAM" id="Phobius"/>
    </source>
</evidence>
<comment type="similarity">
    <text evidence="7">Belongs to the major facilitator superfamily. Sugar transporter (TC 2.A.1.1) family. Trehalose transporter subfamily.</text>
</comment>
<dbReference type="InterPro" id="IPR050549">
    <property type="entry name" value="MFS_Trehalose_Transporter"/>
</dbReference>
<keyword evidence="2" id="KW-1003">Cell membrane</keyword>
<evidence type="ECO:0000256" key="4">
    <source>
        <dbReference type="ARBA" id="ARBA00022989"/>
    </source>
</evidence>
<dbReference type="GO" id="GO:0022857">
    <property type="term" value="F:transmembrane transporter activity"/>
    <property type="evidence" value="ECO:0007669"/>
    <property type="project" value="InterPro"/>
</dbReference>
<evidence type="ECO:0000256" key="3">
    <source>
        <dbReference type="ARBA" id="ARBA00022692"/>
    </source>
</evidence>
<feature type="transmembrane region" description="Helical" evidence="8">
    <location>
        <begin position="300"/>
        <end position="318"/>
    </location>
</feature>
<evidence type="ECO:0000256" key="2">
    <source>
        <dbReference type="ARBA" id="ARBA00022475"/>
    </source>
</evidence>
<feature type="transmembrane region" description="Helical" evidence="8">
    <location>
        <begin position="426"/>
        <end position="447"/>
    </location>
</feature>
<feature type="transmembrane region" description="Helical" evidence="8">
    <location>
        <begin position="257"/>
        <end position="280"/>
    </location>
</feature>
<dbReference type="PROSITE" id="PS50850">
    <property type="entry name" value="MFS"/>
    <property type="match status" value="1"/>
</dbReference>
<evidence type="ECO:0000313" key="10">
    <source>
        <dbReference type="EMBL" id="KAG8230692.1"/>
    </source>
</evidence>
<dbReference type="InterPro" id="IPR005829">
    <property type="entry name" value="Sugar_transporter_CS"/>
</dbReference>
<dbReference type="Proteomes" id="UP000792457">
    <property type="component" value="Unassembled WGS sequence"/>
</dbReference>
<dbReference type="InterPro" id="IPR036259">
    <property type="entry name" value="MFS_trans_sf"/>
</dbReference>
<dbReference type="Pfam" id="PF00083">
    <property type="entry name" value="Sugar_tr"/>
    <property type="match status" value="1"/>
</dbReference>
<dbReference type="PANTHER" id="PTHR48021">
    <property type="match status" value="1"/>
</dbReference>
<dbReference type="PROSITE" id="PS00216">
    <property type="entry name" value="SUGAR_TRANSPORT_1"/>
    <property type="match status" value="1"/>
</dbReference>
<name>A0A8K0P2J7_LADFU</name>
<dbReference type="PRINTS" id="PR00171">
    <property type="entry name" value="SUGRTRNSPORT"/>
</dbReference>
<keyword evidence="3 8" id="KW-0812">Transmembrane</keyword>
<reference evidence="10" key="2">
    <citation type="submission" date="2017-10" db="EMBL/GenBank/DDBJ databases">
        <title>Ladona fulva Genome sequencing and assembly.</title>
        <authorList>
            <person name="Murali S."/>
            <person name="Richards S."/>
            <person name="Bandaranaike D."/>
            <person name="Bellair M."/>
            <person name="Blankenburg K."/>
            <person name="Chao H."/>
            <person name="Dinh H."/>
            <person name="Doddapaneni H."/>
            <person name="Dugan-Rocha S."/>
            <person name="Elkadiri S."/>
            <person name="Gnanaolivu R."/>
            <person name="Hernandez B."/>
            <person name="Skinner E."/>
            <person name="Javaid M."/>
            <person name="Lee S."/>
            <person name="Li M."/>
            <person name="Ming W."/>
            <person name="Munidasa M."/>
            <person name="Muniz J."/>
            <person name="Nguyen L."/>
            <person name="Hughes D."/>
            <person name="Osuji N."/>
            <person name="Pu L.-L."/>
            <person name="Puazo M."/>
            <person name="Qu C."/>
            <person name="Quiroz J."/>
            <person name="Raj R."/>
            <person name="Weissenberger G."/>
            <person name="Xin Y."/>
            <person name="Zou X."/>
            <person name="Han Y."/>
            <person name="Worley K."/>
            <person name="Muzny D."/>
            <person name="Gibbs R."/>
        </authorList>
    </citation>
    <scope>NUCLEOTIDE SEQUENCE</scope>
    <source>
        <strain evidence="10">Sampled in the wild</strain>
    </source>
</reference>
<keyword evidence="5 8" id="KW-0472">Membrane</keyword>